<dbReference type="GO" id="GO:0004518">
    <property type="term" value="F:nuclease activity"/>
    <property type="evidence" value="ECO:0007669"/>
    <property type="project" value="InterPro"/>
</dbReference>
<dbReference type="OrthoDB" id="9788698at2"/>
<sequence length="196" mass="21395">MTPIHLLGVFPIGPENFMCALFEWEESSRYLPVWLPPIEGALLAARLEDWAPRRPGVHDVLADVIDQTSAEVNAIELSSYHEGVFVATLTLDNGAEIDMRTSDALLLGLVMDVQIEADETVLQHASIHINGRDAAEYFGIEIEDNSDVDEIPPETLDTDGLDAAAFEAFMRELGVDAADFPDMGEDDPDTGPKPSS</sequence>
<evidence type="ECO:0000313" key="4">
    <source>
        <dbReference type="Proteomes" id="UP000217209"/>
    </source>
</evidence>
<feature type="region of interest" description="Disordered" evidence="1">
    <location>
        <begin position="177"/>
        <end position="196"/>
    </location>
</feature>
<dbReference type="KEGG" id="cgv:CGLAU_06230"/>
<proteinExistence type="predicted"/>
<dbReference type="Proteomes" id="UP000217209">
    <property type="component" value="Chromosome"/>
</dbReference>
<keyword evidence="4" id="KW-1185">Reference proteome</keyword>
<dbReference type="RefSeq" id="WP_095659927.1">
    <property type="nucleotide sequence ID" value="NZ_BAAAKB010000002.1"/>
</dbReference>
<dbReference type="SUPFAM" id="SSF103256">
    <property type="entry name" value="Hypothetical protein TM0160"/>
    <property type="match status" value="1"/>
</dbReference>
<dbReference type="AlphaFoldDB" id="A0A1Q2HWJ6"/>
<name>A0A1Q2HWJ6_9CORY</name>
<dbReference type="InterPro" id="IPR036104">
    <property type="entry name" value="BFN_sf"/>
</dbReference>
<feature type="domain" description="BFN" evidence="2">
    <location>
        <begin position="1"/>
        <end position="129"/>
    </location>
</feature>
<dbReference type="EMBL" id="CP019688">
    <property type="protein sequence ID" value="AQQ15209.1"/>
    <property type="molecule type" value="Genomic_DNA"/>
</dbReference>
<protein>
    <recommendedName>
        <fullName evidence="2">BFN domain-containing protein</fullName>
    </recommendedName>
</protein>
<reference evidence="3 4" key="1">
    <citation type="submission" date="2016-12" db="EMBL/GenBank/DDBJ databases">
        <authorList>
            <person name="Song W.-J."/>
            <person name="Kurnit D.M."/>
        </authorList>
    </citation>
    <scope>NUCLEOTIDE SEQUENCE [LARGE SCALE GENOMIC DNA]</scope>
    <source>
        <strain evidence="3 4">DSM 30827</strain>
    </source>
</reference>
<dbReference type="Pfam" id="PF02577">
    <property type="entry name" value="BFN_dom"/>
    <property type="match status" value="1"/>
</dbReference>
<dbReference type="Gene3D" id="3.10.690.10">
    <property type="entry name" value="Bifunctional nuclease domain"/>
    <property type="match status" value="1"/>
</dbReference>
<evidence type="ECO:0000313" key="3">
    <source>
        <dbReference type="EMBL" id="AQQ15209.1"/>
    </source>
</evidence>
<gene>
    <name evidence="3" type="ORF">CGLAU_06230</name>
</gene>
<dbReference type="InterPro" id="IPR003729">
    <property type="entry name" value="Bi_nuclease_dom"/>
</dbReference>
<organism evidence="3 4">
    <name type="scientific">Corynebacterium glaucum</name>
    <dbReference type="NCBI Taxonomy" id="187491"/>
    <lineage>
        <taxon>Bacteria</taxon>
        <taxon>Bacillati</taxon>
        <taxon>Actinomycetota</taxon>
        <taxon>Actinomycetes</taxon>
        <taxon>Mycobacteriales</taxon>
        <taxon>Corynebacteriaceae</taxon>
        <taxon>Corynebacterium</taxon>
    </lineage>
</organism>
<evidence type="ECO:0000259" key="2">
    <source>
        <dbReference type="PROSITE" id="PS51658"/>
    </source>
</evidence>
<accession>A0A1Q2HWJ6</accession>
<evidence type="ECO:0000256" key="1">
    <source>
        <dbReference type="SAM" id="MobiDB-lite"/>
    </source>
</evidence>
<dbReference type="PROSITE" id="PS51658">
    <property type="entry name" value="BFN"/>
    <property type="match status" value="1"/>
</dbReference>